<gene>
    <name evidence="1" type="ORF">CROST_042140</name>
</gene>
<dbReference type="STRING" id="84029.CROST_29820"/>
<evidence type="ECO:0000313" key="2">
    <source>
        <dbReference type="Proteomes" id="UP000190951"/>
    </source>
</evidence>
<sequence>MHKHKKHHHHKHEVEKESIKKIIKKEKKEELKEEKEGELKEEKLGDDKEENVSAKMLKECKSDLVKFSIKAGFIPVRMPVIITEVVVNTDIENVIKLEGPIINIDSVKRRIKLQDCRLIAEANKLFLSGIVIKSIQYSRRKSGGNASISGEVRNITINIPFKCVTRVKYIVKPIISDRNRNLKIVDRNKDTTLMESYREEEKVYCELVSAKFQELNIAEKDGVEKFKRIKQKMVMHLTLRLVQNQTLFVLKGT</sequence>
<proteinExistence type="predicted"/>
<dbReference type="KEGG" id="crw:CROST_042140"/>
<dbReference type="Proteomes" id="UP000190951">
    <property type="component" value="Chromosome"/>
</dbReference>
<evidence type="ECO:0000313" key="1">
    <source>
        <dbReference type="EMBL" id="URZ13448.1"/>
    </source>
</evidence>
<organism evidence="1 2">
    <name type="scientific">Clostridium felsineum</name>
    <dbReference type="NCBI Taxonomy" id="36839"/>
    <lineage>
        <taxon>Bacteria</taxon>
        <taxon>Bacillati</taxon>
        <taxon>Bacillota</taxon>
        <taxon>Clostridia</taxon>
        <taxon>Eubacteriales</taxon>
        <taxon>Clostridiaceae</taxon>
        <taxon>Clostridium</taxon>
    </lineage>
</organism>
<reference evidence="1 2" key="1">
    <citation type="submission" date="2022-04" db="EMBL/GenBank/DDBJ databases">
        <title>Genome sequence of C. roseum typestrain.</title>
        <authorList>
            <person name="Poehlein A."/>
            <person name="Schoch T."/>
            <person name="Duerre P."/>
            <person name="Daniel R."/>
        </authorList>
    </citation>
    <scope>NUCLEOTIDE SEQUENCE [LARGE SCALE GENOMIC DNA]</scope>
    <source>
        <strain evidence="1 2">DSM 7320</strain>
    </source>
</reference>
<dbReference type="AlphaFoldDB" id="A0A1S8L2F7"/>
<accession>A0A1S8L2F7</accession>
<dbReference type="RefSeq" id="WP_077835164.1">
    <property type="nucleotide sequence ID" value="NZ_CP096983.1"/>
</dbReference>
<dbReference type="EMBL" id="CP096983">
    <property type="protein sequence ID" value="URZ13448.1"/>
    <property type="molecule type" value="Genomic_DNA"/>
</dbReference>
<protein>
    <submittedName>
        <fullName evidence="1">Uncharacterized protein</fullName>
    </submittedName>
</protein>
<keyword evidence="2" id="KW-1185">Reference proteome</keyword>
<name>A0A1S8L2F7_9CLOT</name>